<dbReference type="EMBL" id="QEOB01000022">
    <property type="protein sequence ID" value="PVX73234.1"/>
    <property type="molecule type" value="Genomic_DNA"/>
</dbReference>
<dbReference type="Proteomes" id="UP000245712">
    <property type="component" value="Unassembled WGS sequence"/>
</dbReference>
<evidence type="ECO:0000313" key="2">
    <source>
        <dbReference type="EMBL" id="PVX73234.1"/>
    </source>
</evidence>
<keyword evidence="3" id="KW-1185">Reference proteome</keyword>
<dbReference type="RefSeq" id="WP_112178147.1">
    <property type="nucleotide sequence ID" value="NZ_CAJZAT010000166.1"/>
</dbReference>
<protein>
    <submittedName>
        <fullName evidence="2">Uncharacterized protein</fullName>
    </submittedName>
</protein>
<keyword evidence="1" id="KW-0472">Membrane</keyword>
<keyword evidence="1" id="KW-0812">Transmembrane</keyword>
<sequence>MGPQGLFDTSHLMKHVDALGKSIAHGAHAPPVARPERVVVEFIQRQSAQCIDLGVALGCAAFVMGVVTGMYLLLDRS</sequence>
<organism evidence="2 3">
    <name type="scientific">Paraburkholderia unamae</name>
    <dbReference type="NCBI Taxonomy" id="219649"/>
    <lineage>
        <taxon>Bacteria</taxon>
        <taxon>Pseudomonadati</taxon>
        <taxon>Pseudomonadota</taxon>
        <taxon>Betaproteobacteria</taxon>
        <taxon>Burkholderiales</taxon>
        <taxon>Burkholderiaceae</taxon>
        <taxon>Paraburkholderia</taxon>
    </lineage>
</organism>
<gene>
    <name evidence="2" type="ORF">C7402_122124</name>
</gene>
<name>A0ABX5KBT8_9BURK</name>
<proteinExistence type="predicted"/>
<comment type="caution">
    <text evidence="2">The sequence shown here is derived from an EMBL/GenBank/DDBJ whole genome shotgun (WGS) entry which is preliminary data.</text>
</comment>
<keyword evidence="1" id="KW-1133">Transmembrane helix</keyword>
<evidence type="ECO:0000313" key="3">
    <source>
        <dbReference type="Proteomes" id="UP000245712"/>
    </source>
</evidence>
<feature type="transmembrane region" description="Helical" evidence="1">
    <location>
        <begin position="53"/>
        <end position="74"/>
    </location>
</feature>
<accession>A0ABX5KBT8</accession>
<reference evidence="2 3" key="1">
    <citation type="submission" date="2018-05" db="EMBL/GenBank/DDBJ databases">
        <title>Genomic Encyclopedia of Type Strains, Phase IV (KMG-V): Genome sequencing to study the core and pangenomes of soil and plant-associated prokaryotes.</title>
        <authorList>
            <person name="Whitman W."/>
        </authorList>
    </citation>
    <scope>NUCLEOTIDE SEQUENCE [LARGE SCALE GENOMIC DNA]</scope>
    <source>
        <strain evidence="2 3">SCZa-39</strain>
    </source>
</reference>
<evidence type="ECO:0000256" key="1">
    <source>
        <dbReference type="SAM" id="Phobius"/>
    </source>
</evidence>